<evidence type="ECO:0008006" key="3">
    <source>
        <dbReference type="Google" id="ProtNLM"/>
    </source>
</evidence>
<proteinExistence type="predicted"/>
<dbReference type="SUPFAM" id="SSF55979">
    <property type="entry name" value="DNA clamp"/>
    <property type="match status" value="1"/>
</dbReference>
<reference evidence="1" key="1">
    <citation type="submission" date="2021-03" db="EMBL/GenBank/DDBJ databases">
        <title>Genomic Encyclopedia of Type Strains, Phase IV (KMG-IV): sequencing the most valuable type-strain genomes for metagenomic binning, comparative biology and taxonomic classification.</title>
        <authorList>
            <person name="Goeker M."/>
        </authorList>
    </citation>
    <scope>NUCLEOTIDE SEQUENCE</scope>
    <source>
        <strain evidence="1">DSM 23564</strain>
    </source>
</reference>
<gene>
    <name evidence="1" type="ORF">J2751_001902</name>
</gene>
<name>A0A8T4GFD0_9EURY</name>
<dbReference type="EMBL" id="JAGGKQ010000013">
    <property type="protein sequence ID" value="MBP1922886.1"/>
    <property type="molecule type" value="Genomic_DNA"/>
</dbReference>
<evidence type="ECO:0000313" key="1">
    <source>
        <dbReference type="EMBL" id="MBP1922886.1"/>
    </source>
</evidence>
<comment type="caution">
    <text evidence="1">The sequence shown here is derived from an EMBL/GenBank/DDBJ whole genome shotgun (WGS) entry which is preliminary data.</text>
</comment>
<organism evidence="1 2">
    <name type="scientific">Halorubrum alkaliphilum</name>
    <dbReference type="NCBI Taxonomy" id="261290"/>
    <lineage>
        <taxon>Archaea</taxon>
        <taxon>Methanobacteriati</taxon>
        <taxon>Methanobacteriota</taxon>
        <taxon>Stenosarchaea group</taxon>
        <taxon>Halobacteria</taxon>
        <taxon>Halobacteriales</taxon>
        <taxon>Haloferacaceae</taxon>
        <taxon>Halorubrum</taxon>
    </lineage>
</organism>
<accession>A0A8T4GFD0</accession>
<dbReference type="AlphaFoldDB" id="A0A8T4GFD0"/>
<evidence type="ECO:0000313" key="2">
    <source>
        <dbReference type="Proteomes" id="UP000823588"/>
    </source>
</evidence>
<dbReference type="InterPro" id="IPR046938">
    <property type="entry name" value="DNA_clamp_sf"/>
</dbReference>
<dbReference type="RefSeq" id="WP_209485466.1">
    <property type="nucleotide sequence ID" value="NZ_JAGGKQ010000013.1"/>
</dbReference>
<dbReference type="Gene3D" id="3.70.10.10">
    <property type="match status" value="1"/>
</dbReference>
<keyword evidence="2" id="KW-1185">Reference proteome</keyword>
<dbReference type="Proteomes" id="UP000823588">
    <property type="component" value="Unassembled WGS sequence"/>
</dbReference>
<protein>
    <recommendedName>
        <fullName evidence="3">PCNA</fullName>
    </recommendedName>
</protein>
<sequence>MHAEVSTNVFRETFQPVMVFDGEAHIDITADAVTIHATDEARAAWVDIHMPHSAFEFLQAGDTPASTALDVNGLLDVHDIPSVDTITMAIPTTNEVQITAKQLLYRTGTIREVNVPEIWLRTEPGTAVDITTSPAMLSKVIDLAVDMTDRVEFGTTSTERLAYIAGTGDTDDVRVDVPLSNTCEVPESRVEESYSLTYLDPIQQRIPADTPVRLQWGPGSPLRVEYPIAAGHATVTYTIRPNA</sequence>